<gene>
    <name evidence="1" type="ORF">LCGC14_2612140</name>
</gene>
<dbReference type="AlphaFoldDB" id="A0A0F9CY84"/>
<protein>
    <submittedName>
        <fullName evidence="1">Uncharacterized protein</fullName>
    </submittedName>
</protein>
<reference evidence="1" key="1">
    <citation type="journal article" date="2015" name="Nature">
        <title>Complex archaea that bridge the gap between prokaryotes and eukaryotes.</title>
        <authorList>
            <person name="Spang A."/>
            <person name="Saw J.H."/>
            <person name="Jorgensen S.L."/>
            <person name="Zaremba-Niedzwiedzka K."/>
            <person name="Martijn J."/>
            <person name="Lind A.E."/>
            <person name="van Eijk R."/>
            <person name="Schleper C."/>
            <person name="Guy L."/>
            <person name="Ettema T.J."/>
        </authorList>
    </citation>
    <scope>NUCLEOTIDE SEQUENCE</scope>
</reference>
<feature type="non-terminal residue" evidence="1">
    <location>
        <position position="66"/>
    </location>
</feature>
<accession>A0A0F9CY84</accession>
<name>A0A0F9CY84_9ZZZZ</name>
<comment type="caution">
    <text evidence="1">The sequence shown here is derived from an EMBL/GenBank/DDBJ whole genome shotgun (WGS) entry which is preliminary data.</text>
</comment>
<evidence type="ECO:0000313" key="1">
    <source>
        <dbReference type="EMBL" id="KKL04833.1"/>
    </source>
</evidence>
<organism evidence="1">
    <name type="scientific">marine sediment metagenome</name>
    <dbReference type="NCBI Taxonomy" id="412755"/>
    <lineage>
        <taxon>unclassified sequences</taxon>
        <taxon>metagenomes</taxon>
        <taxon>ecological metagenomes</taxon>
    </lineage>
</organism>
<proteinExistence type="predicted"/>
<dbReference type="EMBL" id="LAZR01044367">
    <property type="protein sequence ID" value="KKL04833.1"/>
    <property type="molecule type" value="Genomic_DNA"/>
</dbReference>
<sequence length="66" mass="7006">MSDTAIELGRHLSGKRMLLGVEIFSTGTHQPATGPAHTWTSDDLDNIVAAFNAGVPEVVHVKLGHT</sequence>